<keyword evidence="2" id="KW-1185">Reference proteome</keyword>
<name>A0A511MGL0_9NOCA</name>
<dbReference type="AlphaFoldDB" id="A0A511MGL0"/>
<dbReference type="EMBL" id="BJXA01000027">
    <property type="protein sequence ID" value="GEM39719.1"/>
    <property type="molecule type" value="Genomic_DNA"/>
</dbReference>
<gene>
    <name evidence="1" type="ORF">NN4_42380</name>
</gene>
<dbReference type="RefSeq" id="WP_186818538.1">
    <property type="nucleotide sequence ID" value="NZ_BJXA01000027.1"/>
</dbReference>
<protein>
    <submittedName>
        <fullName evidence="1">Uncharacterized protein</fullName>
    </submittedName>
</protein>
<reference evidence="1 2" key="1">
    <citation type="submission" date="2019-07" db="EMBL/GenBank/DDBJ databases">
        <title>Whole genome shotgun sequence of Nocardia ninae NBRC 108245.</title>
        <authorList>
            <person name="Hosoyama A."/>
            <person name="Uohara A."/>
            <person name="Ohji S."/>
            <person name="Ichikawa N."/>
        </authorList>
    </citation>
    <scope>NUCLEOTIDE SEQUENCE [LARGE SCALE GENOMIC DNA]</scope>
    <source>
        <strain evidence="1 2">NBRC 108245</strain>
    </source>
</reference>
<organism evidence="1 2">
    <name type="scientific">Nocardia ninae NBRC 108245</name>
    <dbReference type="NCBI Taxonomy" id="1210091"/>
    <lineage>
        <taxon>Bacteria</taxon>
        <taxon>Bacillati</taxon>
        <taxon>Actinomycetota</taxon>
        <taxon>Actinomycetes</taxon>
        <taxon>Mycobacteriales</taxon>
        <taxon>Nocardiaceae</taxon>
        <taxon>Nocardia</taxon>
    </lineage>
</organism>
<proteinExistence type="predicted"/>
<comment type="caution">
    <text evidence="1">The sequence shown here is derived from an EMBL/GenBank/DDBJ whole genome shotgun (WGS) entry which is preliminary data.</text>
</comment>
<sequence length="256" mass="27581">MTTAVLAPCLQDSVNRYARALIVPSRLLALHPRKAGGAGNAAALAPAIVLGVISAFEGFVEDFSATAFHLQGRSFGQIVKKVNFSNPDVEQFEALVKKEFPILAPMIGDDFSVDVWDPPEVGTRLWEPARVGWPQARHTAGGWMQVRHCLAHGLASGWQSEVWPGPVKANATPASAVLKPMKDGKHSLVLHGAITCARVYRAAAEHLGRLIAAQVGETTSWSKLPDFPMYKTSLEEYLAANPPRGNEDNPGVLTSE</sequence>
<evidence type="ECO:0000313" key="2">
    <source>
        <dbReference type="Proteomes" id="UP000321424"/>
    </source>
</evidence>
<dbReference type="Proteomes" id="UP000321424">
    <property type="component" value="Unassembled WGS sequence"/>
</dbReference>
<evidence type="ECO:0000313" key="1">
    <source>
        <dbReference type="EMBL" id="GEM39719.1"/>
    </source>
</evidence>
<accession>A0A511MGL0</accession>